<gene>
    <name evidence="2" type="ORF">OIDMADRAFT_24348</name>
</gene>
<organism evidence="2 3">
    <name type="scientific">Oidiodendron maius (strain Zn)</name>
    <dbReference type="NCBI Taxonomy" id="913774"/>
    <lineage>
        <taxon>Eukaryota</taxon>
        <taxon>Fungi</taxon>
        <taxon>Dikarya</taxon>
        <taxon>Ascomycota</taxon>
        <taxon>Pezizomycotina</taxon>
        <taxon>Leotiomycetes</taxon>
        <taxon>Leotiomycetes incertae sedis</taxon>
        <taxon>Myxotrichaceae</taxon>
        <taxon>Oidiodendron</taxon>
    </lineage>
</organism>
<evidence type="ECO:0000313" key="2">
    <source>
        <dbReference type="EMBL" id="KIN05996.1"/>
    </source>
</evidence>
<name>A0A0C3HCG4_OIDMZ</name>
<sequence>MVISAAKCGQERPRGRGASGPENEPEGDEDGLLKSVLIVLTGSSGARELPSVESNTRGSEAENNLLAAMRRGVHTNAHLCPSLPTFVQGLSRPRSCSSTLAGSAVPQLLPFLLWSAHTLSGRRCQVAQGRACVVPALDCCHRTRQLLTLVAPRSRALGPHRGRHRAIGQEQRARWGVKCEMGICSGFFGRGSSATRNYEDRISSEGSCG</sequence>
<reference evidence="3" key="2">
    <citation type="submission" date="2015-01" db="EMBL/GenBank/DDBJ databases">
        <title>Evolutionary Origins and Diversification of the Mycorrhizal Mutualists.</title>
        <authorList>
            <consortium name="DOE Joint Genome Institute"/>
            <consortium name="Mycorrhizal Genomics Consortium"/>
            <person name="Kohler A."/>
            <person name="Kuo A."/>
            <person name="Nagy L.G."/>
            <person name="Floudas D."/>
            <person name="Copeland A."/>
            <person name="Barry K.W."/>
            <person name="Cichocki N."/>
            <person name="Veneault-Fourrey C."/>
            <person name="LaButti K."/>
            <person name="Lindquist E.A."/>
            <person name="Lipzen A."/>
            <person name="Lundell T."/>
            <person name="Morin E."/>
            <person name="Murat C."/>
            <person name="Riley R."/>
            <person name="Ohm R."/>
            <person name="Sun H."/>
            <person name="Tunlid A."/>
            <person name="Henrissat B."/>
            <person name="Grigoriev I.V."/>
            <person name="Hibbett D.S."/>
            <person name="Martin F."/>
        </authorList>
    </citation>
    <scope>NUCLEOTIDE SEQUENCE [LARGE SCALE GENOMIC DNA]</scope>
    <source>
        <strain evidence="3">Zn</strain>
    </source>
</reference>
<dbReference type="InParanoid" id="A0A0C3HCG4"/>
<evidence type="ECO:0000313" key="3">
    <source>
        <dbReference type="Proteomes" id="UP000054321"/>
    </source>
</evidence>
<accession>A0A0C3HCG4</accession>
<evidence type="ECO:0000256" key="1">
    <source>
        <dbReference type="SAM" id="MobiDB-lite"/>
    </source>
</evidence>
<reference evidence="2 3" key="1">
    <citation type="submission" date="2014-04" db="EMBL/GenBank/DDBJ databases">
        <authorList>
            <consortium name="DOE Joint Genome Institute"/>
            <person name="Kuo A."/>
            <person name="Martino E."/>
            <person name="Perotto S."/>
            <person name="Kohler A."/>
            <person name="Nagy L.G."/>
            <person name="Floudas D."/>
            <person name="Copeland A."/>
            <person name="Barry K.W."/>
            <person name="Cichocki N."/>
            <person name="Veneault-Fourrey C."/>
            <person name="LaButti K."/>
            <person name="Lindquist E.A."/>
            <person name="Lipzen A."/>
            <person name="Lundell T."/>
            <person name="Morin E."/>
            <person name="Murat C."/>
            <person name="Sun H."/>
            <person name="Tunlid A."/>
            <person name="Henrissat B."/>
            <person name="Grigoriev I.V."/>
            <person name="Hibbett D.S."/>
            <person name="Martin F."/>
            <person name="Nordberg H.P."/>
            <person name="Cantor M.N."/>
            <person name="Hua S.X."/>
        </authorList>
    </citation>
    <scope>NUCLEOTIDE SEQUENCE [LARGE SCALE GENOMIC DNA]</scope>
    <source>
        <strain evidence="2 3">Zn</strain>
    </source>
</reference>
<dbReference type="Proteomes" id="UP000054321">
    <property type="component" value="Unassembled WGS sequence"/>
</dbReference>
<dbReference type="HOGENOM" id="CLU_1315750_0_0_1"/>
<dbReference type="EMBL" id="KN832871">
    <property type="protein sequence ID" value="KIN05996.1"/>
    <property type="molecule type" value="Genomic_DNA"/>
</dbReference>
<feature type="region of interest" description="Disordered" evidence="1">
    <location>
        <begin position="1"/>
        <end position="30"/>
    </location>
</feature>
<keyword evidence="3" id="KW-1185">Reference proteome</keyword>
<proteinExistence type="predicted"/>
<protein>
    <submittedName>
        <fullName evidence="2">Uncharacterized protein</fullName>
    </submittedName>
</protein>
<dbReference type="AlphaFoldDB" id="A0A0C3HCG4"/>